<dbReference type="PROSITE" id="PS50888">
    <property type="entry name" value="BHLH"/>
    <property type="match status" value="1"/>
</dbReference>
<dbReference type="InterPro" id="IPR056192">
    <property type="entry name" value="bHLH_NPAS4"/>
</dbReference>
<feature type="compositionally biased region" description="Polar residues" evidence="9">
    <location>
        <begin position="1182"/>
        <end position="1194"/>
    </location>
</feature>
<keyword evidence="8" id="KW-0206">Cytoskeleton</keyword>
<dbReference type="WBParaSite" id="maker-uti_cns_0013513-snap-gene-0.2-mRNA-1">
    <property type="protein sequence ID" value="maker-uti_cns_0013513-snap-gene-0.2-mRNA-1"/>
    <property type="gene ID" value="maker-uti_cns_0013513-snap-gene-0.2"/>
</dbReference>
<feature type="compositionally biased region" description="Low complexity" evidence="9">
    <location>
        <begin position="448"/>
        <end position="460"/>
    </location>
</feature>
<dbReference type="SMART" id="SM01375">
    <property type="entry name" value="Dynein_light"/>
    <property type="match status" value="1"/>
</dbReference>
<evidence type="ECO:0000259" key="10">
    <source>
        <dbReference type="PROSITE" id="PS50888"/>
    </source>
</evidence>
<dbReference type="InterPro" id="IPR011598">
    <property type="entry name" value="bHLH_dom"/>
</dbReference>
<accession>A0A1I8IL16</accession>
<dbReference type="Gene3D" id="3.30.740.10">
    <property type="entry name" value="Protein Inhibitor Of Neuronal Nitric Oxide Synthase"/>
    <property type="match status" value="1"/>
</dbReference>
<keyword evidence="11" id="KW-1185">Reference proteome</keyword>
<comment type="subcellular location">
    <subcellularLocation>
        <location evidence="1">Cytoplasm</location>
        <location evidence="1">Cytoskeleton</location>
    </subcellularLocation>
</comment>
<dbReference type="PROSITE" id="PS01239">
    <property type="entry name" value="DYNEIN_LIGHT_1"/>
    <property type="match status" value="1"/>
</dbReference>
<sequence>EPDAATLVEPDSLTGCAEPPCCCWARSRRYDLDWRSNSSGMRPSCPSCRFFATCGWSRVGCSDSQVALRVRPVVQSGLVLQQQHVVRLLRHLAAAVDGADVQQLLRVLLARVRHQRHVQAGAVDQLAQLAHEPVLAEEPVCHRGVGLAAQQELQVVDDGVPDPQWAGRGGLQVAQHGGGGLRPVIVEKVHRQRAEGVHHGVDGVDGLAVQRPAGELVQHEGAEAVQRHLEAAPKGGHALLAQVQRVLGQQGGLPGASAAAQHRQLPFSRALSSVKRAQRWPCSSVCRRIVCRVRERSWPDRLMMRLGSWPPATAAAAADLAAAADCGRMRMAIRISTDMGHPPGRQAPVALLVPLAQAVQAEAAGAVGQLTLPEHMVVAQPAALAGRRARRSAGAVAQAVAGRVAARARRGGELPDAELAVARVALAVAAVGLTVAGAAAVAAAAKEAGQQRQGAQAALPRRPRRRLRRRRQSRSLRRLRRAPRHEEVLAVEAPRRPARLLEGPGGDEEAATGPKEAGSLGQEAAASVSGGEVVHHRHAGDGVESGGAQGAAEDVGLDKQRLTSLAAPQAGQRGGGVAAAEVGQQAAGRQVPQQVAHAGWGAAPVGAAAGAAFIRAGEGGRHAAVHPVDEPLLQGRFRLGGGPLLLLQMKRIGIPKEYPKPNTQTKAVMSERKAVIKNADMSEDMQQDAVDCATQAMEKFNVEKDIAAYIKKEFDKKYNPTWHCIVGRNFGSYVTHETKHFIYFYLGQMSGGLFPKLTSKVRRESINREIVELKKCLPLPRSITKKLSYLHILSLTNTYLKKLMHMPPTLPHGLYDQTAPSNAEACAALDFFFVLMNQQLEILYISDNCNQFLPKTNTELMAQCRSLDQLLDLPTNPEQLLDGQVAGNRELAFLVSQTARQKKQPQQQQQTGENDENGGGDMPAPTAQNVTLSIREVTSPHLAYYYEHPSIQHQHQHRLLLAECRLLQEESAGPAPAGTLDLLTLHELDMRLRSASQLFLDHFPGLAAGHSWYRLLHPGDLSLASRMHAEALASPDRQARAALRLLRPDGQPGPACLASLRAVLDSTTGAVTGLRCGYRLAELAQLPALRLFTHLNSFQASANQQLSLYRSLSNGPRTRILDQRLSFLQSSSSPPGPRGFGPPAGLDMMISSTLSTVQAERQARRRAHCFTSSRSDRPRSDTLATADSPLSGSQKMPMCLRPAASSAWILLSVSAPFRQQLVARVFTTASRALAKREMAYCSRPGSASAAAASFTARAASVAPPPDTKRGLRALTPSSTARSRSSRRFSVLARSSTVEILQLSSWKRRRGGAYPSHLEHHYVGVADLLGDHAGAGAHLFRGWRGEARQGDGASGGGQAAQVELGGHPQSQDVVVVQVVQGQLAHLAAAHHNPGPGLGQAAHLGLHDSLLLNREVGQLGGRLHQHGALGLRLQEVHRAGEHGHLDAAALRDHLGDVALGGPAEHHAADEAGAVNGAAQHLADAYAVHIEVAALGQHADAGLADQAGQAFVQAELLGHHGAADQRLHLSDVANRFLIAGHNLGGAEAHAQHALGLLKQEAGQHEAEVGAVAGLLLLLLAGQHQHLGGRVGHLQLLQHGGGVLGYEVLADVIDDNLVHADWPVAGAGHAAHLAAGLDVAEHGLVHAGVVSGALLHHGVEAGGSGNVQGHSCSTPACSMPACSMPAAQCQPTLRLQLSVSSYLADGGLCESSTSFSLFSVKVSRCSRMDTVCNAGEGPTVHTRKSANSSLKSRTCVRMSSCLTTCSSVLAMTGGTEPGCCCCSVELPTAATPPPLTGAAKLGRGRLSSNADEGPRPPCRPTSVTRRELLASSADRWPARGCCWCPDWRLGGDGAVVAAQRVDEAALQQVVQAQGGVVAGGQQEVAAGMEGDAIGGALVHRVVLHQLIFTDPSEAAAATQLPAGWNCTSLTRPPCSWKAHGFVIRAGHDEAALGLNRAHFTQFTWRLRENRNFCRCTVHTFTVLSSEPVSSRSLSAVKSTARTPAVWPRKAVLSPLTLGVHRRTVLSREAEATSWPVGEKRTPITASLWPMKRKARDCGLKFHMVRLPSREPDTSCLPLGEKSTLVMASLWPLKWISSAGSS</sequence>
<keyword evidence="6" id="KW-0238">DNA-binding</keyword>
<dbReference type="InterPro" id="IPR019763">
    <property type="entry name" value="Dynein_light_1/2_CS"/>
</dbReference>
<dbReference type="CDD" id="cd19697">
    <property type="entry name" value="bHLH-PAS_NPAS4_PASD10"/>
    <property type="match status" value="1"/>
</dbReference>
<feature type="region of interest" description="Disordered" evidence="9">
    <location>
        <begin position="1164"/>
        <end position="1194"/>
    </location>
</feature>
<organism evidence="11 12">
    <name type="scientific">Macrostomum lignano</name>
    <dbReference type="NCBI Taxonomy" id="282301"/>
    <lineage>
        <taxon>Eukaryota</taxon>
        <taxon>Metazoa</taxon>
        <taxon>Spiralia</taxon>
        <taxon>Lophotrochozoa</taxon>
        <taxon>Platyhelminthes</taxon>
        <taxon>Rhabditophora</taxon>
        <taxon>Macrostomorpha</taxon>
        <taxon>Macrostomida</taxon>
        <taxon>Macrostomidae</taxon>
        <taxon>Macrostomum</taxon>
    </lineage>
</organism>
<dbReference type="Pfam" id="PF01221">
    <property type="entry name" value="Dynein_light"/>
    <property type="match status" value="1"/>
</dbReference>
<feature type="domain" description="BHLH" evidence="10">
    <location>
        <begin position="750"/>
        <end position="803"/>
    </location>
</feature>
<feature type="region of interest" description="Disordered" evidence="9">
    <location>
        <begin position="448"/>
        <end position="551"/>
    </location>
</feature>
<dbReference type="InterPro" id="IPR037177">
    <property type="entry name" value="DLC_sf"/>
</dbReference>
<proteinExistence type="inferred from homology"/>
<keyword evidence="4" id="KW-0493">Microtubule</keyword>
<dbReference type="Pfam" id="PF23183">
    <property type="entry name" value="bHLH_NPAS4"/>
    <property type="match status" value="1"/>
</dbReference>
<dbReference type="PANTHER" id="PTHR11886">
    <property type="entry name" value="DYNEIN LIGHT CHAIN"/>
    <property type="match status" value="1"/>
</dbReference>
<keyword evidence="3" id="KW-0963">Cytoplasm</keyword>
<dbReference type="SUPFAM" id="SSF54648">
    <property type="entry name" value="DLC"/>
    <property type="match status" value="1"/>
</dbReference>
<dbReference type="GO" id="GO:0007017">
    <property type="term" value="P:microtubule-based process"/>
    <property type="evidence" value="ECO:0007669"/>
    <property type="project" value="InterPro"/>
</dbReference>
<feature type="region of interest" description="Disordered" evidence="9">
    <location>
        <begin position="1797"/>
        <end position="1820"/>
    </location>
</feature>
<dbReference type="GO" id="GO:0046983">
    <property type="term" value="F:protein dimerization activity"/>
    <property type="evidence" value="ECO:0007669"/>
    <property type="project" value="InterPro"/>
</dbReference>
<dbReference type="GO" id="GO:0003677">
    <property type="term" value="F:DNA binding"/>
    <property type="evidence" value="ECO:0007669"/>
    <property type="project" value="UniProtKB-KW"/>
</dbReference>
<dbReference type="GO" id="GO:0045505">
    <property type="term" value="F:dynein intermediate chain binding"/>
    <property type="evidence" value="ECO:0007669"/>
    <property type="project" value="TreeGrafter"/>
</dbReference>
<evidence type="ECO:0000256" key="8">
    <source>
        <dbReference type="ARBA" id="ARBA00023212"/>
    </source>
</evidence>
<feature type="region of interest" description="Disordered" evidence="9">
    <location>
        <begin position="1260"/>
        <end position="1280"/>
    </location>
</feature>
<evidence type="ECO:0000313" key="12">
    <source>
        <dbReference type="WBParaSite" id="maker-uti_cns_0013513-snap-gene-0.2-mRNA-1"/>
    </source>
</evidence>
<protein>
    <submittedName>
        <fullName evidence="12">BHLH domain-containing protein</fullName>
    </submittedName>
</protein>
<evidence type="ECO:0000256" key="3">
    <source>
        <dbReference type="ARBA" id="ARBA00022490"/>
    </source>
</evidence>
<dbReference type="SUPFAM" id="SSF47459">
    <property type="entry name" value="HLH, helix-loop-helix DNA-binding domain"/>
    <property type="match status" value="1"/>
</dbReference>
<feature type="region of interest" description="Disordered" evidence="9">
    <location>
        <begin position="897"/>
        <end position="926"/>
    </location>
</feature>
<dbReference type="InterPro" id="IPR001372">
    <property type="entry name" value="Dynein_light_chain_typ-1/2"/>
</dbReference>
<evidence type="ECO:0000256" key="7">
    <source>
        <dbReference type="ARBA" id="ARBA00023175"/>
    </source>
</evidence>
<name>A0A1I8IL16_9PLAT</name>
<dbReference type="PANTHER" id="PTHR11886:SF113">
    <property type="entry name" value="DYNEIN LIGHT CHAIN 2, CYTOPLASMIC"/>
    <property type="match status" value="1"/>
</dbReference>
<dbReference type="InterPro" id="IPR036638">
    <property type="entry name" value="HLH_DNA-bd_sf"/>
</dbReference>
<dbReference type="GO" id="GO:0005874">
    <property type="term" value="C:microtubule"/>
    <property type="evidence" value="ECO:0007669"/>
    <property type="project" value="UniProtKB-KW"/>
</dbReference>
<feature type="compositionally biased region" description="Basic residues" evidence="9">
    <location>
        <begin position="461"/>
        <end position="483"/>
    </location>
</feature>
<evidence type="ECO:0000313" key="11">
    <source>
        <dbReference type="Proteomes" id="UP000095280"/>
    </source>
</evidence>
<evidence type="ECO:0000256" key="4">
    <source>
        <dbReference type="ARBA" id="ARBA00022701"/>
    </source>
</evidence>
<dbReference type="Proteomes" id="UP000095280">
    <property type="component" value="Unplaced"/>
</dbReference>
<evidence type="ECO:0000256" key="2">
    <source>
        <dbReference type="ARBA" id="ARBA00010156"/>
    </source>
</evidence>
<keyword evidence="7" id="KW-0505">Motor protein</keyword>
<dbReference type="CDD" id="cd21452">
    <property type="entry name" value="DLC-like_DYNLL1_DYNLL2"/>
    <property type="match status" value="1"/>
</dbReference>
<comment type="similarity">
    <text evidence="2">Belongs to the dynein light chain family.</text>
</comment>
<dbReference type="GO" id="GO:0005868">
    <property type="term" value="C:cytoplasmic dynein complex"/>
    <property type="evidence" value="ECO:0007669"/>
    <property type="project" value="TreeGrafter"/>
</dbReference>
<dbReference type="FunFam" id="3.30.740.10:FF:000001">
    <property type="entry name" value="Dynein light chain"/>
    <property type="match status" value="1"/>
</dbReference>
<evidence type="ECO:0000256" key="1">
    <source>
        <dbReference type="ARBA" id="ARBA00004245"/>
    </source>
</evidence>
<evidence type="ECO:0000256" key="9">
    <source>
        <dbReference type="SAM" id="MobiDB-lite"/>
    </source>
</evidence>
<evidence type="ECO:0000256" key="5">
    <source>
        <dbReference type="ARBA" id="ARBA00023017"/>
    </source>
</evidence>
<keyword evidence="5" id="KW-0243">Dynein</keyword>
<reference evidence="12" key="1">
    <citation type="submission" date="2016-11" db="UniProtKB">
        <authorList>
            <consortium name="WormBaseParasite"/>
        </authorList>
    </citation>
    <scope>IDENTIFICATION</scope>
</reference>
<evidence type="ECO:0000256" key="6">
    <source>
        <dbReference type="ARBA" id="ARBA00023125"/>
    </source>
</evidence>